<dbReference type="RefSeq" id="WP_139099439.1">
    <property type="nucleotide sequence ID" value="NZ_VDFW01000028.1"/>
</dbReference>
<evidence type="ECO:0000256" key="1">
    <source>
        <dbReference type="ARBA" id="ARBA00023015"/>
    </source>
</evidence>
<proteinExistence type="predicted"/>
<dbReference type="AlphaFoldDB" id="A0A5C4LTA1"/>
<dbReference type="InterPro" id="IPR050204">
    <property type="entry name" value="AraC_XylS_family_regulators"/>
</dbReference>
<dbReference type="PANTHER" id="PTHR46796">
    <property type="entry name" value="HTH-TYPE TRANSCRIPTIONAL ACTIVATOR RHAS-RELATED"/>
    <property type="match status" value="1"/>
</dbReference>
<name>A0A5C4LTA1_9PSEU</name>
<evidence type="ECO:0000313" key="6">
    <source>
        <dbReference type="Proteomes" id="UP000305546"/>
    </source>
</evidence>
<evidence type="ECO:0000313" key="5">
    <source>
        <dbReference type="EMBL" id="TNC22247.1"/>
    </source>
</evidence>
<keyword evidence="6" id="KW-1185">Reference proteome</keyword>
<accession>A0A5C4LTA1</accession>
<feature type="domain" description="HTH araC/xylS-type" evidence="4">
    <location>
        <begin position="256"/>
        <end position="331"/>
    </location>
</feature>
<evidence type="ECO:0000256" key="2">
    <source>
        <dbReference type="ARBA" id="ARBA00023125"/>
    </source>
</evidence>
<gene>
    <name evidence="5" type="ORF">FG385_26090</name>
</gene>
<dbReference type="OrthoDB" id="5464689at2"/>
<protein>
    <submittedName>
        <fullName evidence="5">AraC family transcriptional regulator</fullName>
    </submittedName>
</protein>
<dbReference type="SUPFAM" id="SSF51215">
    <property type="entry name" value="Regulatory protein AraC"/>
    <property type="match status" value="1"/>
</dbReference>
<organism evidence="5 6">
    <name type="scientific">Amycolatopsis alkalitolerans</name>
    <dbReference type="NCBI Taxonomy" id="2547244"/>
    <lineage>
        <taxon>Bacteria</taxon>
        <taxon>Bacillati</taxon>
        <taxon>Actinomycetota</taxon>
        <taxon>Actinomycetes</taxon>
        <taxon>Pseudonocardiales</taxon>
        <taxon>Pseudonocardiaceae</taxon>
        <taxon>Amycolatopsis</taxon>
    </lineage>
</organism>
<dbReference type="Pfam" id="PF14525">
    <property type="entry name" value="AraC_binding_2"/>
    <property type="match status" value="1"/>
</dbReference>
<comment type="caution">
    <text evidence="5">The sequence shown here is derived from an EMBL/GenBank/DDBJ whole genome shotgun (WGS) entry which is preliminary data.</text>
</comment>
<dbReference type="InterPro" id="IPR037923">
    <property type="entry name" value="HTH-like"/>
</dbReference>
<dbReference type="PANTHER" id="PTHR46796:SF12">
    <property type="entry name" value="HTH-TYPE DNA-BINDING TRANSCRIPTIONAL ACTIVATOR EUTR"/>
    <property type="match status" value="1"/>
</dbReference>
<dbReference type="InterPro" id="IPR018060">
    <property type="entry name" value="HTH_AraC"/>
</dbReference>
<dbReference type="PROSITE" id="PS01124">
    <property type="entry name" value="HTH_ARAC_FAMILY_2"/>
    <property type="match status" value="1"/>
</dbReference>
<sequence>MRYGRRFYRPTTRSPALAVILLRLILGKHRLRTTHRAGSPSLRLRVVHSRGVTSVILRADRPLRIDGRWLRRDYLMLKVLTGICSVKCGRERIVLDAGRLVMIAPDQPFVLRVESGTALRLIRIDRDMLHQKCARLTGVLPASPIWFRLVEGTTMPASELEAWSQSLERFLAWLEDEEQRWPQGFWRAAEEAFIERLLRYPGHDYDDRVLRRELAYTVNVPARALAGAEFVAAWIRTYPLQKGSLAFFTRLAALSSRRELARAFRWLFRVSIRKFRLQIRLNCVHLDLLNVEPGSGVVSSVARRWAFRRGPYFYWQYCHRFGEWPDETLRRRPE</sequence>
<reference evidence="5 6" key="1">
    <citation type="submission" date="2019-06" db="EMBL/GenBank/DDBJ databases">
        <title>Amycolatopsis alkalitolerans sp. nov., isolated from Gastrodia elata Blume.</title>
        <authorList>
            <person name="Narsing Rao M.P."/>
            <person name="Li W.J."/>
        </authorList>
    </citation>
    <scope>NUCLEOTIDE SEQUENCE [LARGE SCALE GENOMIC DNA]</scope>
    <source>
        <strain evidence="5 6">SYSUP0005</strain>
    </source>
</reference>
<dbReference type="GO" id="GO:0003700">
    <property type="term" value="F:DNA-binding transcription factor activity"/>
    <property type="evidence" value="ECO:0007669"/>
    <property type="project" value="InterPro"/>
</dbReference>
<dbReference type="Proteomes" id="UP000305546">
    <property type="component" value="Unassembled WGS sequence"/>
</dbReference>
<evidence type="ECO:0000256" key="3">
    <source>
        <dbReference type="ARBA" id="ARBA00023163"/>
    </source>
</evidence>
<keyword evidence="1" id="KW-0805">Transcription regulation</keyword>
<keyword evidence="3" id="KW-0804">Transcription</keyword>
<keyword evidence="2" id="KW-0238">DNA-binding</keyword>
<evidence type="ECO:0000259" key="4">
    <source>
        <dbReference type="PROSITE" id="PS01124"/>
    </source>
</evidence>
<dbReference type="InterPro" id="IPR035418">
    <property type="entry name" value="AraC-bd_2"/>
</dbReference>
<dbReference type="EMBL" id="VDFW01000028">
    <property type="protein sequence ID" value="TNC22247.1"/>
    <property type="molecule type" value="Genomic_DNA"/>
</dbReference>
<dbReference type="Gene3D" id="1.10.10.60">
    <property type="entry name" value="Homeodomain-like"/>
    <property type="match status" value="1"/>
</dbReference>
<dbReference type="GO" id="GO:0043565">
    <property type="term" value="F:sequence-specific DNA binding"/>
    <property type="evidence" value="ECO:0007669"/>
    <property type="project" value="InterPro"/>
</dbReference>